<evidence type="ECO:0000256" key="2">
    <source>
        <dbReference type="ARBA" id="ARBA00023002"/>
    </source>
</evidence>
<dbReference type="RefSeq" id="WP_132806407.1">
    <property type="nucleotide sequence ID" value="NZ_SMAK01000005.1"/>
</dbReference>
<reference evidence="4 5" key="1">
    <citation type="submission" date="2019-03" db="EMBL/GenBank/DDBJ databases">
        <title>Genomic Encyclopedia of Type Strains, Phase IV (KMG-IV): sequencing the most valuable type-strain genomes for metagenomic binning, comparative biology and taxonomic classification.</title>
        <authorList>
            <person name="Goeker M."/>
        </authorList>
    </citation>
    <scope>NUCLEOTIDE SEQUENCE [LARGE SCALE GENOMIC DNA]</scope>
    <source>
        <strain evidence="4 5">DSM 19345</strain>
    </source>
</reference>
<evidence type="ECO:0000256" key="1">
    <source>
        <dbReference type="ARBA" id="ARBA00022723"/>
    </source>
</evidence>
<proteinExistence type="predicted"/>
<gene>
    <name evidence="4" type="ORF">EDC22_10543</name>
</gene>
<accession>A0A4R3MFZ7</accession>
<evidence type="ECO:0000313" key="5">
    <source>
        <dbReference type="Proteomes" id="UP000295678"/>
    </source>
</evidence>
<dbReference type="GO" id="GO:0016491">
    <property type="term" value="F:oxidoreductase activity"/>
    <property type="evidence" value="ECO:0007669"/>
    <property type="project" value="UniProtKB-KW"/>
</dbReference>
<dbReference type="InterPro" id="IPR005255">
    <property type="entry name" value="PdxA_fam"/>
</dbReference>
<dbReference type="Gene3D" id="3.40.718.10">
    <property type="entry name" value="Isopropylmalate Dehydrogenase"/>
    <property type="match status" value="1"/>
</dbReference>
<dbReference type="Proteomes" id="UP000295678">
    <property type="component" value="Unassembled WGS sequence"/>
</dbReference>
<dbReference type="PANTHER" id="PTHR30004:SF3">
    <property type="entry name" value="4-HYDROXYTHREONINE-4-PHOSPHATE DEHYDROGENASE 2-RELATED"/>
    <property type="match status" value="1"/>
</dbReference>
<dbReference type="GO" id="GO:0051287">
    <property type="term" value="F:NAD binding"/>
    <property type="evidence" value="ECO:0007669"/>
    <property type="project" value="InterPro"/>
</dbReference>
<dbReference type="GO" id="GO:0046872">
    <property type="term" value="F:metal ion binding"/>
    <property type="evidence" value="ECO:0007669"/>
    <property type="project" value="UniProtKB-KW"/>
</dbReference>
<name>A0A4R3MFZ7_9HYPH</name>
<evidence type="ECO:0000256" key="3">
    <source>
        <dbReference type="ARBA" id="ARBA00023027"/>
    </source>
</evidence>
<dbReference type="OrthoDB" id="9801783at2"/>
<evidence type="ECO:0000313" key="4">
    <source>
        <dbReference type="EMBL" id="TCT10545.1"/>
    </source>
</evidence>
<dbReference type="Pfam" id="PF04166">
    <property type="entry name" value="PdxA"/>
    <property type="match status" value="1"/>
</dbReference>
<dbReference type="AlphaFoldDB" id="A0A4R3MFZ7"/>
<dbReference type="EMBL" id="SMAK01000005">
    <property type="protein sequence ID" value="TCT10545.1"/>
    <property type="molecule type" value="Genomic_DNA"/>
</dbReference>
<sequence>MSDNDFPRIGIAMGDPAGISPELLAKLIARADLMAQAAVTVVGDRRVLAAGAAVAGLTVDIAPAEAGPAAPGRPVLVDLEHLNPADVPPAEASAAGGTFAMRNFREVLMLAKAGRIDAVMFTPFNKLALKRAGNPFPDEIRWAASVLEWTGPCSEYNRLDNLWNARVTSHEPLREVAGLLSVERVVAAIEAASATVTAAGQSAPRIAVAGLNPHAGEGGLFGTEEIDIIAPAVAEARRRGYAVEGPFPADTIWLKARRGDYDVVLSMYHDQGQIALKLMGFERGVTILGGFPIPIATPAHGTAYDIAGRGIADPSATIRAFETLVSLGRARRARAAA</sequence>
<organism evidence="4 5">
    <name type="scientific">Tepidamorphus gemmatus</name>
    <dbReference type="NCBI Taxonomy" id="747076"/>
    <lineage>
        <taxon>Bacteria</taxon>
        <taxon>Pseudomonadati</taxon>
        <taxon>Pseudomonadota</taxon>
        <taxon>Alphaproteobacteria</taxon>
        <taxon>Hyphomicrobiales</taxon>
        <taxon>Tepidamorphaceae</taxon>
        <taxon>Tepidamorphus</taxon>
    </lineage>
</organism>
<keyword evidence="2" id="KW-0560">Oxidoreductase</keyword>
<dbReference type="PANTHER" id="PTHR30004">
    <property type="entry name" value="4-HYDROXYTHREONINE-4-PHOSPHATE DEHYDROGENASE"/>
    <property type="match status" value="1"/>
</dbReference>
<protein>
    <submittedName>
        <fullName evidence="4">4-hydroxythreonine-4-phosphate dehydrogenase</fullName>
    </submittedName>
</protein>
<comment type="caution">
    <text evidence="4">The sequence shown here is derived from an EMBL/GenBank/DDBJ whole genome shotgun (WGS) entry which is preliminary data.</text>
</comment>
<dbReference type="SUPFAM" id="SSF53659">
    <property type="entry name" value="Isocitrate/Isopropylmalate dehydrogenase-like"/>
    <property type="match status" value="1"/>
</dbReference>
<keyword evidence="1" id="KW-0479">Metal-binding</keyword>
<keyword evidence="3" id="KW-0520">NAD</keyword>
<keyword evidence="5" id="KW-1185">Reference proteome</keyword>